<proteinExistence type="inferred from homology"/>
<dbReference type="PANTHER" id="PTHR30604">
    <property type="entry name" value="PROTEIN TRANSPORT PROTEIN HOFQ"/>
    <property type="match status" value="1"/>
</dbReference>
<evidence type="ECO:0000256" key="1">
    <source>
        <dbReference type="RuleBase" id="RU004003"/>
    </source>
</evidence>
<organism evidence="3">
    <name type="scientific">Variovorax paradoxus</name>
    <dbReference type="NCBI Taxonomy" id="34073"/>
    <lineage>
        <taxon>Bacteria</taxon>
        <taxon>Pseudomonadati</taxon>
        <taxon>Pseudomonadota</taxon>
        <taxon>Betaproteobacteria</taxon>
        <taxon>Burkholderiales</taxon>
        <taxon>Comamonadaceae</taxon>
        <taxon>Variovorax</taxon>
    </lineage>
</organism>
<dbReference type="PRINTS" id="PR00811">
    <property type="entry name" value="BCTERIALGSPD"/>
</dbReference>
<reference evidence="3" key="1">
    <citation type="submission" date="2019-12" db="EMBL/GenBank/DDBJ databases">
        <authorList>
            <person name="Cremers G."/>
        </authorList>
    </citation>
    <scope>NUCLEOTIDE SEQUENCE</scope>
    <source>
        <strain evidence="3">Vvax</strain>
    </source>
</reference>
<dbReference type="InterPro" id="IPR001775">
    <property type="entry name" value="GspD/PilQ"/>
</dbReference>
<feature type="domain" description="Type II/III secretion system secretin-like" evidence="2">
    <location>
        <begin position="12"/>
        <end position="81"/>
    </location>
</feature>
<dbReference type="PANTHER" id="PTHR30604:SF1">
    <property type="entry name" value="DNA UTILIZATION PROTEIN HOFQ"/>
    <property type="match status" value="1"/>
</dbReference>
<protein>
    <submittedName>
        <fullName evidence="3">Type IV pilus biogenesis and competence protein PilQ</fullName>
    </submittedName>
</protein>
<gene>
    <name evidence="3" type="primary">pilQ_2</name>
    <name evidence="3" type="ORF">VVAX_04694</name>
</gene>
<dbReference type="GO" id="GO:0009306">
    <property type="term" value="P:protein secretion"/>
    <property type="evidence" value="ECO:0007669"/>
    <property type="project" value="InterPro"/>
</dbReference>
<dbReference type="InterPro" id="IPR051808">
    <property type="entry name" value="Type_IV_pilus_biogenesis"/>
</dbReference>
<name>A0A679JAW0_VARPD</name>
<sequence>MNRQIFAVPRYAINTKHIQTEVLVENGGTVVIGGVFDLKDTSSESRVPVLSELPVVGAGFRTRSRVNSKTEMLIFISPKMIGDRNAAR</sequence>
<comment type="similarity">
    <text evidence="1">Belongs to the bacterial secretin family.</text>
</comment>
<dbReference type="EMBL" id="LR743507">
    <property type="protein sequence ID" value="CAA2108182.1"/>
    <property type="molecule type" value="Genomic_DNA"/>
</dbReference>
<evidence type="ECO:0000313" key="3">
    <source>
        <dbReference type="EMBL" id="CAA2108182.1"/>
    </source>
</evidence>
<dbReference type="Pfam" id="PF00263">
    <property type="entry name" value="Secretin"/>
    <property type="match status" value="1"/>
</dbReference>
<dbReference type="AlphaFoldDB" id="A0A679JAW0"/>
<dbReference type="InterPro" id="IPR004846">
    <property type="entry name" value="T2SS/T3SS_dom"/>
</dbReference>
<accession>A0A679JAW0</accession>
<evidence type="ECO:0000259" key="2">
    <source>
        <dbReference type="Pfam" id="PF00263"/>
    </source>
</evidence>